<comment type="caution">
    <text evidence="1">The sequence shown here is derived from an EMBL/GenBank/DDBJ whole genome shotgun (WGS) entry which is preliminary data.</text>
</comment>
<feature type="non-terminal residue" evidence="1">
    <location>
        <position position="1"/>
    </location>
</feature>
<reference evidence="1 2" key="1">
    <citation type="submission" date="2021-06" db="EMBL/GenBank/DDBJ databases">
        <authorList>
            <person name="Kallberg Y."/>
            <person name="Tangrot J."/>
            <person name="Rosling A."/>
        </authorList>
    </citation>
    <scope>NUCLEOTIDE SEQUENCE [LARGE SCALE GENOMIC DNA]</scope>
    <source>
        <strain evidence="1 2">120-4 pot B 10/14</strain>
    </source>
</reference>
<keyword evidence="2" id="KW-1185">Reference proteome</keyword>
<accession>A0ABN7WPJ6</accession>
<evidence type="ECO:0000313" key="1">
    <source>
        <dbReference type="EMBL" id="CAG8837579.1"/>
    </source>
</evidence>
<dbReference type="Proteomes" id="UP000789901">
    <property type="component" value="Unassembled WGS sequence"/>
</dbReference>
<organism evidence="1 2">
    <name type="scientific">Gigaspora margarita</name>
    <dbReference type="NCBI Taxonomy" id="4874"/>
    <lineage>
        <taxon>Eukaryota</taxon>
        <taxon>Fungi</taxon>
        <taxon>Fungi incertae sedis</taxon>
        <taxon>Mucoromycota</taxon>
        <taxon>Glomeromycotina</taxon>
        <taxon>Glomeromycetes</taxon>
        <taxon>Diversisporales</taxon>
        <taxon>Gigasporaceae</taxon>
        <taxon>Gigaspora</taxon>
    </lineage>
</organism>
<protein>
    <submittedName>
        <fullName evidence="1">19657_t:CDS:1</fullName>
    </submittedName>
</protein>
<feature type="non-terminal residue" evidence="1">
    <location>
        <position position="58"/>
    </location>
</feature>
<proteinExistence type="predicted"/>
<name>A0ABN7WPJ6_GIGMA</name>
<sequence length="58" mass="6567">EFEDDINDIDLNSSYSSVLESYLNTNETSELKKNNFALTSTKTFSNATSYSNFGQKNE</sequence>
<gene>
    <name evidence="1" type="ORF">GMARGA_LOCUS33563</name>
</gene>
<evidence type="ECO:0000313" key="2">
    <source>
        <dbReference type="Proteomes" id="UP000789901"/>
    </source>
</evidence>
<dbReference type="EMBL" id="CAJVQB010056209">
    <property type="protein sequence ID" value="CAG8837579.1"/>
    <property type="molecule type" value="Genomic_DNA"/>
</dbReference>